<protein>
    <submittedName>
        <fullName evidence="7">Putative outer membrane starch-binding protein</fullName>
    </submittedName>
</protein>
<dbReference type="PROSITE" id="PS51257">
    <property type="entry name" value="PROKAR_LIPOPROTEIN"/>
    <property type="match status" value="1"/>
</dbReference>
<dbReference type="Gene3D" id="1.25.40.390">
    <property type="match status" value="1"/>
</dbReference>
<keyword evidence="3" id="KW-0732">Signal</keyword>
<dbReference type="EMBL" id="VLLE01000004">
    <property type="protein sequence ID" value="TWI81533.1"/>
    <property type="molecule type" value="Genomic_DNA"/>
</dbReference>
<name>A0A562SK97_9BACT</name>
<accession>A0A562SK97</accession>
<dbReference type="Pfam" id="PF07980">
    <property type="entry name" value="SusD_RagB"/>
    <property type="match status" value="1"/>
</dbReference>
<dbReference type="Gene3D" id="1.25.40.10">
    <property type="entry name" value="Tetratricopeptide repeat domain"/>
    <property type="match status" value="1"/>
</dbReference>
<keyword evidence="8" id="KW-1185">Reference proteome</keyword>
<dbReference type="AlphaFoldDB" id="A0A562SK97"/>
<evidence type="ECO:0000313" key="8">
    <source>
        <dbReference type="Proteomes" id="UP000316167"/>
    </source>
</evidence>
<proteinExistence type="inferred from homology"/>
<keyword evidence="4" id="KW-0472">Membrane</keyword>
<feature type="domain" description="RagB/SusD" evidence="6">
    <location>
        <begin position="381"/>
        <end position="538"/>
    </location>
</feature>
<comment type="subcellular location">
    <subcellularLocation>
        <location evidence="1">Cell outer membrane</location>
    </subcellularLocation>
</comment>
<gene>
    <name evidence="7" type="ORF">IQ13_2551</name>
</gene>
<dbReference type="Proteomes" id="UP000316167">
    <property type="component" value="Unassembled WGS sequence"/>
</dbReference>
<evidence type="ECO:0000256" key="4">
    <source>
        <dbReference type="ARBA" id="ARBA00023136"/>
    </source>
</evidence>
<sequence length="538" mass="60617">MKYSGIKIVMVMLAVSMLTACVKKLDRFPANTLTSEDAYKDLAGYKRVLARVYGSMVLTSQNAPATGGFGNGDVKGVDEGFSDFFRNYWTIQDMSTDMAKWKWADPGLYDIQFNRWGADNPLVEGMYGRCMLVITFANEFLRESTPEKINARGINANEIKTMRAEVRFVRAYMYWALMDLFGNPGFVTENDPFGTFTPPQIKRADLYKWIDDELKAIEADLPAPRANEYGRADKAIAWALRARMSLNASVYLSLAQPAITDFTPYYTEAVANSKKVIDAGYTLMPNYQWLFLADNHIGNTEAIWTLNYDGVKSQSYGGATFIINGTASGDRQPLVQLGGLGGWGAMRATEKIPQLFPDVTGAGDKRSLWYTDSQTESMNDFFDYQYGYPTTKYRNRTRSGGYGNDPNRTFADIDIPVSRLAEMYLIYAEAVKRGGTGGSESQALIYLNALRTRAQVTAAPLGFYTLDYVLDERARELYWEGFRRMDLIRYGRYAEANYLWPWKGGVRNGTAFDVNRKILPIPSKQLAVNPNLKQNPGY</sequence>
<dbReference type="Gene3D" id="1.10.3780.10">
    <property type="entry name" value="SusD-like"/>
    <property type="match status" value="1"/>
</dbReference>
<dbReference type="SUPFAM" id="SSF48452">
    <property type="entry name" value="TPR-like"/>
    <property type="match status" value="1"/>
</dbReference>
<comment type="similarity">
    <text evidence="2">Belongs to the SusD family.</text>
</comment>
<evidence type="ECO:0000313" key="7">
    <source>
        <dbReference type="EMBL" id="TWI81533.1"/>
    </source>
</evidence>
<dbReference type="CDD" id="cd08977">
    <property type="entry name" value="SusD"/>
    <property type="match status" value="1"/>
</dbReference>
<dbReference type="InterPro" id="IPR011990">
    <property type="entry name" value="TPR-like_helical_dom_sf"/>
</dbReference>
<organism evidence="7 8">
    <name type="scientific">Lacibacter cauensis</name>
    <dbReference type="NCBI Taxonomy" id="510947"/>
    <lineage>
        <taxon>Bacteria</taxon>
        <taxon>Pseudomonadati</taxon>
        <taxon>Bacteroidota</taxon>
        <taxon>Chitinophagia</taxon>
        <taxon>Chitinophagales</taxon>
        <taxon>Chitinophagaceae</taxon>
        <taxon>Lacibacter</taxon>
    </lineage>
</organism>
<evidence type="ECO:0000256" key="5">
    <source>
        <dbReference type="ARBA" id="ARBA00023237"/>
    </source>
</evidence>
<dbReference type="OrthoDB" id="9783641at2"/>
<comment type="caution">
    <text evidence="7">The sequence shown here is derived from an EMBL/GenBank/DDBJ whole genome shotgun (WGS) entry which is preliminary data.</text>
</comment>
<evidence type="ECO:0000256" key="3">
    <source>
        <dbReference type="ARBA" id="ARBA00022729"/>
    </source>
</evidence>
<keyword evidence="5" id="KW-0998">Cell outer membrane</keyword>
<dbReference type="GO" id="GO:0009279">
    <property type="term" value="C:cell outer membrane"/>
    <property type="evidence" value="ECO:0007669"/>
    <property type="project" value="UniProtKB-SubCell"/>
</dbReference>
<dbReference type="InterPro" id="IPR012944">
    <property type="entry name" value="SusD_RagB_dom"/>
</dbReference>
<evidence type="ECO:0000256" key="2">
    <source>
        <dbReference type="ARBA" id="ARBA00006275"/>
    </source>
</evidence>
<dbReference type="RefSeq" id="WP_144886723.1">
    <property type="nucleotide sequence ID" value="NZ_VLLE01000004.1"/>
</dbReference>
<evidence type="ECO:0000256" key="1">
    <source>
        <dbReference type="ARBA" id="ARBA00004442"/>
    </source>
</evidence>
<reference evidence="7 8" key="1">
    <citation type="journal article" date="2015" name="Stand. Genomic Sci.">
        <title>Genomic Encyclopedia of Bacterial and Archaeal Type Strains, Phase III: the genomes of soil and plant-associated and newly described type strains.</title>
        <authorList>
            <person name="Whitman W.B."/>
            <person name="Woyke T."/>
            <person name="Klenk H.P."/>
            <person name="Zhou Y."/>
            <person name="Lilburn T.G."/>
            <person name="Beck B.J."/>
            <person name="De Vos P."/>
            <person name="Vandamme P."/>
            <person name="Eisen J.A."/>
            <person name="Garrity G."/>
            <person name="Hugenholtz P."/>
            <person name="Kyrpides N.C."/>
        </authorList>
    </citation>
    <scope>NUCLEOTIDE SEQUENCE [LARGE SCALE GENOMIC DNA]</scope>
    <source>
        <strain evidence="7 8">CGMCC 1.7271</strain>
    </source>
</reference>
<evidence type="ECO:0000259" key="6">
    <source>
        <dbReference type="Pfam" id="PF07980"/>
    </source>
</evidence>